<sequence length="49" mass="5653">MTKDQARYWAGSSLPKEAKAALWLGNAWFLHEIYSDYTYPDCTPDDRAV</sequence>
<dbReference type="Proteomes" id="UP000000753">
    <property type="component" value="Chromosome"/>
</dbReference>
<name>B8CTT1_SHEPW</name>
<keyword evidence="2" id="KW-1185">Reference proteome</keyword>
<proteinExistence type="predicted"/>
<protein>
    <submittedName>
        <fullName evidence="1">Uncharacterized protein</fullName>
    </submittedName>
</protein>
<evidence type="ECO:0000313" key="1">
    <source>
        <dbReference type="EMBL" id="ACJ31325.1"/>
    </source>
</evidence>
<gene>
    <name evidence="1" type="ordered locus">swp_4689</name>
</gene>
<dbReference type="KEGG" id="swp:swp_4689"/>
<dbReference type="EMBL" id="CP000472">
    <property type="protein sequence ID" value="ACJ31325.1"/>
    <property type="molecule type" value="Genomic_DNA"/>
</dbReference>
<evidence type="ECO:0000313" key="2">
    <source>
        <dbReference type="Proteomes" id="UP000000753"/>
    </source>
</evidence>
<organism evidence="1 2">
    <name type="scientific">Shewanella piezotolerans (strain WP3 / JCM 13877)</name>
    <dbReference type="NCBI Taxonomy" id="225849"/>
    <lineage>
        <taxon>Bacteria</taxon>
        <taxon>Pseudomonadati</taxon>
        <taxon>Pseudomonadota</taxon>
        <taxon>Gammaproteobacteria</taxon>
        <taxon>Alteromonadales</taxon>
        <taxon>Shewanellaceae</taxon>
        <taxon>Shewanella</taxon>
    </lineage>
</organism>
<reference evidence="1 2" key="1">
    <citation type="journal article" date="2008" name="PLoS ONE">
        <title>Environmental adaptation: genomic analysis of the piezotolerant and psychrotolerant deep-sea iron reducing bacterium Shewanella piezotolerans WP3.</title>
        <authorList>
            <person name="Wang F."/>
            <person name="Wang J."/>
            <person name="Jian H."/>
            <person name="Zhang B."/>
            <person name="Li S."/>
            <person name="Wang F."/>
            <person name="Zeng X."/>
            <person name="Gao L."/>
            <person name="Bartlett D.H."/>
            <person name="Yu J."/>
            <person name="Hu S."/>
            <person name="Xiao X."/>
        </authorList>
    </citation>
    <scope>NUCLEOTIDE SEQUENCE [LARGE SCALE GENOMIC DNA]</scope>
    <source>
        <strain evidence="2">WP3 / JCM 13877</strain>
    </source>
</reference>
<accession>B8CTT1</accession>
<dbReference type="AlphaFoldDB" id="B8CTT1"/>
<dbReference type="HOGENOM" id="CLU_3140625_0_0_6"/>